<evidence type="ECO:0000313" key="1">
    <source>
        <dbReference type="EnsemblPlants" id="HORVU.MOREX.r3.3HG0324080.1.CDS1"/>
    </source>
</evidence>
<evidence type="ECO:0000313" key="2">
    <source>
        <dbReference type="Proteomes" id="UP000011116"/>
    </source>
</evidence>
<sequence length="132" mass="14975">MLPSFHIFQAMSMLSESMAFWRLWPSWTMAYHHDLMRIHTQCLDGNQADEANPEPSSAREWQIYIGRTIGTPSTLVAKGAIAKIHPASPLEAVQVQHGRLVMSSDNLQSFWLSIFLKKRMNDSTSTKAKSNK</sequence>
<proteinExistence type="predicted"/>
<dbReference type="Gramene" id="HORVU.MOREX.r3.3HG0324080.1">
    <property type="protein sequence ID" value="HORVU.MOREX.r3.3HG0324080.1.CDS1"/>
    <property type="gene ID" value="HORVU.MOREX.r3.3HG0324080"/>
</dbReference>
<reference evidence="1" key="3">
    <citation type="submission" date="2022-01" db="UniProtKB">
        <authorList>
            <consortium name="EnsemblPlants"/>
        </authorList>
    </citation>
    <scope>IDENTIFICATION</scope>
    <source>
        <strain evidence="1">subsp. vulgare</strain>
    </source>
</reference>
<protein>
    <submittedName>
        <fullName evidence="1">Uncharacterized protein</fullName>
    </submittedName>
</protein>
<keyword evidence="2" id="KW-1185">Reference proteome</keyword>
<name>M0UNM0_HORVV</name>
<reference evidence="1" key="2">
    <citation type="submission" date="2020-10" db="EMBL/GenBank/DDBJ databases">
        <authorList>
            <person name="Scholz U."/>
            <person name="Mascher M."/>
            <person name="Fiebig A."/>
        </authorList>
    </citation>
    <scope>NUCLEOTIDE SEQUENCE [LARGE SCALE GENOMIC DNA]</scope>
    <source>
        <strain evidence="1">cv. Morex</strain>
    </source>
</reference>
<reference evidence="2" key="1">
    <citation type="journal article" date="2012" name="Nature">
        <title>A physical, genetic and functional sequence assembly of the barley genome.</title>
        <authorList>
            <consortium name="The International Barley Genome Sequencing Consortium"/>
            <person name="Mayer K.F."/>
            <person name="Waugh R."/>
            <person name="Brown J.W."/>
            <person name="Schulman A."/>
            <person name="Langridge P."/>
            <person name="Platzer M."/>
            <person name="Fincher G.B."/>
            <person name="Muehlbauer G.J."/>
            <person name="Sato K."/>
            <person name="Close T.J."/>
            <person name="Wise R.P."/>
            <person name="Stein N."/>
        </authorList>
    </citation>
    <scope>NUCLEOTIDE SEQUENCE [LARGE SCALE GENOMIC DNA]</scope>
    <source>
        <strain evidence="2">cv. Morex</strain>
    </source>
</reference>
<dbReference type="Gramene" id="HORVU.MOREX.r2.3HG0270530.1">
    <property type="protein sequence ID" value="HORVU.MOREX.r2.3HG0270530.1.CDS.1"/>
    <property type="gene ID" value="HORVU.MOREX.r2.3HG0270530"/>
</dbReference>
<dbReference type="AlphaFoldDB" id="M0UNM0"/>
<dbReference type="ExpressionAtlas" id="M0UNM0">
    <property type="expression patterns" value="baseline and differential"/>
</dbReference>
<organism evidence="1 2">
    <name type="scientific">Hordeum vulgare subsp. vulgare</name>
    <name type="common">Domesticated barley</name>
    <dbReference type="NCBI Taxonomy" id="112509"/>
    <lineage>
        <taxon>Eukaryota</taxon>
        <taxon>Viridiplantae</taxon>
        <taxon>Streptophyta</taxon>
        <taxon>Embryophyta</taxon>
        <taxon>Tracheophyta</taxon>
        <taxon>Spermatophyta</taxon>
        <taxon>Magnoliopsida</taxon>
        <taxon>Liliopsida</taxon>
        <taxon>Poales</taxon>
        <taxon>Poaceae</taxon>
        <taxon>BOP clade</taxon>
        <taxon>Pooideae</taxon>
        <taxon>Triticodae</taxon>
        <taxon>Triticeae</taxon>
        <taxon>Hordeinae</taxon>
        <taxon>Hordeum</taxon>
    </lineage>
</organism>
<dbReference type="Proteomes" id="UP000011116">
    <property type="component" value="Chromosome 3H"/>
</dbReference>
<accession>M0UNM0</accession>
<dbReference type="EnsemblPlants" id="HORVU.MOREX.r3.3HG0324080.1">
    <property type="protein sequence ID" value="HORVU.MOREX.r3.3HG0324080.1.CDS1"/>
    <property type="gene ID" value="HORVU.MOREX.r3.3HG0324080"/>
</dbReference>